<accession>Q1A4L1</accession>
<organism evidence="2 3">
    <name type="scientific">Choristoneura occidentalis granulovirus</name>
    <dbReference type="NCBI Taxonomy" id="364745"/>
    <lineage>
        <taxon>Viruses</taxon>
        <taxon>Viruses incertae sedis</taxon>
        <taxon>Naldaviricetes</taxon>
        <taxon>Lefavirales</taxon>
        <taxon>Baculoviridae</taxon>
        <taxon>Betabaculovirus</taxon>
        <taxon>Betabaculovirus chofumiferanae</taxon>
    </lineage>
</organism>
<protein>
    <submittedName>
        <fullName evidence="2">Uncharacterized protein</fullName>
    </submittedName>
</protein>
<keyword evidence="1" id="KW-0472">Membrane</keyword>
<dbReference type="KEGG" id="vg:4155883"/>
<evidence type="ECO:0000256" key="1">
    <source>
        <dbReference type="SAM" id="Phobius"/>
    </source>
</evidence>
<keyword evidence="1" id="KW-1133">Transmembrane helix</keyword>
<name>Q1A4L1_9BBAC</name>
<dbReference type="GeneID" id="4155883"/>
<feature type="transmembrane region" description="Helical" evidence="1">
    <location>
        <begin position="44"/>
        <end position="68"/>
    </location>
</feature>
<dbReference type="RefSeq" id="YP_654506.1">
    <property type="nucleotide sequence ID" value="NC_008168.1"/>
</dbReference>
<keyword evidence="1" id="KW-0812">Transmembrane</keyword>
<dbReference type="OrthoDB" id="28748at10239"/>
<evidence type="ECO:0000313" key="2">
    <source>
        <dbReference type="EMBL" id="ABC61219.1"/>
    </source>
</evidence>
<reference evidence="2 3" key="1">
    <citation type="journal article" date="2006" name="J. Gen. Virol.">
        <title>Sequence analysis of the Choristoneura occidentalis granulovirus genome.</title>
        <authorList>
            <person name="Escasa S.R."/>
            <person name="Lauzon H.A.M."/>
            <person name="Mathur A.C."/>
            <person name="Krell P.J."/>
            <person name="Arif B.M."/>
        </authorList>
    </citation>
    <scope>NUCLEOTIDE SEQUENCE [LARGE SCALE GENOMIC DNA]</scope>
</reference>
<sequence>MNKKIKLDFSLLYNNNVEPIPLKLSNNSADLKNSNVTTEADATFSMWLIIVSWVFILVVIFLVSYYIISYVNGEFNDEEDYGEL</sequence>
<keyword evidence="3" id="KW-1185">Reference proteome</keyword>
<evidence type="ECO:0000313" key="3">
    <source>
        <dbReference type="Proteomes" id="UP000202317"/>
    </source>
</evidence>
<dbReference type="Proteomes" id="UP000202317">
    <property type="component" value="Segment"/>
</dbReference>
<proteinExistence type="predicted"/>
<dbReference type="EMBL" id="DQ333351">
    <property type="protein sequence ID" value="ABC61219.1"/>
    <property type="molecule type" value="Genomic_DNA"/>
</dbReference>